<dbReference type="InterPro" id="IPR021109">
    <property type="entry name" value="Peptidase_aspartic_dom_sf"/>
</dbReference>
<evidence type="ECO:0000256" key="1">
    <source>
        <dbReference type="SAM" id="SignalP"/>
    </source>
</evidence>
<dbReference type="OrthoDB" id="10415032at2759"/>
<dbReference type="SUPFAM" id="SSF50630">
    <property type="entry name" value="Acid proteases"/>
    <property type="match status" value="1"/>
</dbReference>
<evidence type="ECO:0000313" key="3">
    <source>
        <dbReference type="Proteomes" id="UP001150925"/>
    </source>
</evidence>
<feature type="signal peptide" evidence="1">
    <location>
        <begin position="1"/>
        <end position="15"/>
    </location>
</feature>
<organism evidence="2 3">
    <name type="scientific">Dispira parvispora</name>
    <dbReference type="NCBI Taxonomy" id="1520584"/>
    <lineage>
        <taxon>Eukaryota</taxon>
        <taxon>Fungi</taxon>
        <taxon>Fungi incertae sedis</taxon>
        <taxon>Zoopagomycota</taxon>
        <taxon>Kickxellomycotina</taxon>
        <taxon>Dimargaritomycetes</taxon>
        <taxon>Dimargaritales</taxon>
        <taxon>Dimargaritaceae</taxon>
        <taxon>Dispira</taxon>
    </lineage>
</organism>
<dbReference type="Proteomes" id="UP001150925">
    <property type="component" value="Unassembled WGS sequence"/>
</dbReference>
<dbReference type="EMBL" id="JANBPY010002459">
    <property type="protein sequence ID" value="KAJ1954900.1"/>
    <property type="molecule type" value="Genomic_DNA"/>
</dbReference>
<keyword evidence="1" id="KW-0732">Signal</keyword>
<dbReference type="AlphaFoldDB" id="A0A9W8AQK7"/>
<gene>
    <name evidence="2" type="ORF">IWQ62_005648</name>
</gene>
<name>A0A9W8AQK7_9FUNG</name>
<protein>
    <submittedName>
        <fullName evidence="2">Uncharacterized protein</fullName>
    </submittedName>
</protein>
<comment type="caution">
    <text evidence="2">The sequence shown here is derived from an EMBL/GenBank/DDBJ whole genome shotgun (WGS) entry which is preliminary data.</text>
</comment>
<accession>A0A9W8AQK7</accession>
<proteinExistence type="predicted"/>
<keyword evidence="3" id="KW-1185">Reference proteome</keyword>
<sequence length="377" mass="42939">MKWILLLGIVPLVNAKGQVWEMIEPKHNDAESTFVWTSEYGNGKPPTSEVRFWDEKVTDNIYIDPQTRQAPYVEFQLGKGEPLLRMTVDTSLSGIYVDADKIDSNAVAKFLSNYLYHKEWRGRFRGARLKTETKTVKISNIEYKNVPVTLVKSISPQPGEFREFMPLDGVIGLGVNHDIEYMDSSFLSILCNNRDELNVEFRLAQNEIEVCMKGDDSRNITWVSTPYPLHRRRETIKGVAIVLSQTESEERYPVVVNPALSKILLPQNMAVKWLRENGILADPWQYTIPVPDQNSAELTLSLPDKQQLTLTHEELVYSLGPHNQYFNIHAEDYGNVNNGPEKIPVVLGRPALKKFSVILQHTSTETRVGFPNPIVKS</sequence>
<feature type="chain" id="PRO_5040877761" evidence="1">
    <location>
        <begin position="16"/>
        <end position="377"/>
    </location>
</feature>
<reference evidence="2" key="1">
    <citation type="submission" date="2022-07" db="EMBL/GenBank/DDBJ databases">
        <title>Phylogenomic reconstructions and comparative analyses of Kickxellomycotina fungi.</title>
        <authorList>
            <person name="Reynolds N.K."/>
            <person name="Stajich J.E."/>
            <person name="Barry K."/>
            <person name="Grigoriev I.V."/>
            <person name="Crous P."/>
            <person name="Smith M.E."/>
        </authorList>
    </citation>
    <scope>NUCLEOTIDE SEQUENCE</scope>
    <source>
        <strain evidence="2">RSA 1196</strain>
    </source>
</reference>
<evidence type="ECO:0000313" key="2">
    <source>
        <dbReference type="EMBL" id="KAJ1954900.1"/>
    </source>
</evidence>